<proteinExistence type="predicted"/>
<dbReference type="EMBL" id="CACVKT020008520">
    <property type="protein sequence ID" value="CAC5415896.1"/>
    <property type="molecule type" value="Genomic_DNA"/>
</dbReference>
<dbReference type="Proteomes" id="UP000507470">
    <property type="component" value="Unassembled WGS sequence"/>
</dbReference>
<keyword evidence="3" id="KW-1185">Reference proteome</keyword>
<feature type="region of interest" description="Disordered" evidence="1">
    <location>
        <begin position="1"/>
        <end position="23"/>
    </location>
</feature>
<feature type="region of interest" description="Disordered" evidence="1">
    <location>
        <begin position="580"/>
        <end position="600"/>
    </location>
</feature>
<dbReference type="PANTHER" id="PTHR33223:SF6">
    <property type="entry name" value="CCHC-TYPE DOMAIN-CONTAINING PROTEIN"/>
    <property type="match status" value="1"/>
</dbReference>
<feature type="compositionally biased region" description="Low complexity" evidence="1">
    <location>
        <begin position="649"/>
        <end position="683"/>
    </location>
</feature>
<dbReference type="OrthoDB" id="6193194at2759"/>
<reference evidence="2 3" key="1">
    <citation type="submission" date="2020-06" db="EMBL/GenBank/DDBJ databases">
        <authorList>
            <person name="Li R."/>
            <person name="Bekaert M."/>
        </authorList>
    </citation>
    <scope>NUCLEOTIDE SEQUENCE [LARGE SCALE GENOMIC DNA]</scope>
    <source>
        <strain evidence="3">wild</strain>
    </source>
</reference>
<name>A0A6J8E6Z6_MYTCO</name>
<gene>
    <name evidence="2" type="ORF">MCOR_48550</name>
</gene>
<accession>A0A6J8E6Z6</accession>
<dbReference type="PANTHER" id="PTHR33223">
    <property type="entry name" value="CCHC-TYPE DOMAIN-CONTAINING PROTEIN"/>
    <property type="match status" value="1"/>
</dbReference>
<evidence type="ECO:0000313" key="2">
    <source>
        <dbReference type="EMBL" id="CAC5415896.1"/>
    </source>
</evidence>
<feature type="region of interest" description="Disordered" evidence="1">
    <location>
        <begin position="37"/>
        <end position="56"/>
    </location>
</feature>
<dbReference type="AlphaFoldDB" id="A0A6J8E6Z6"/>
<feature type="region of interest" description="Disordered" evidence="1">
    <location>
        <begin position="617"/>
        <end position="715"/>
    </location>
</feature>
<evidence type="ECO:0000313" key="3">
    <source>
        <dbReference type="Proteomes" id="UP000507470"/>
    </source>
</evidence>
<feature type="compositionally biased region" description="Polar residues" evidence="1">
    <location>
        <begin position="699"/>
        <end position="715"/>
    </location>
</feature>
<protein>
    <submittedName>
        <fullName evidence="2">Uncharacterized protein</fullName>
    </submittedName>
</protein>
<organism evidence="2 3">
    <name type="scientific">Mytilus coruscus</name>
    <name type="common">Sea mussel</name>
    <dbReference type="NCBI Taxonomy" id="42192"/>
    <lineage>
        <taxon>Eukaryota</taxon>
        <taxon>Metazoa</taxon>
        <taxon>Spiralia</taxon>
        <taxon>Lophotrochozoa</taxon>
        <taxon>Mollusca</taxon>
        <taxon>Bivalvia</taxon>
        <taxon>Autobranchia</taxon>
        <taxon>Pteriomorphia</taxon>
        <taxon>Mytilida</taxon>
        <taxon>Mytiloidea</taxon>
        <taxon>Mytilidae</taxon>
        <taxon>Mytilinae</taxon>
        <taxon>Mytilus</taxon>
    </lineage>
</organism>
<sequence>MAGIWDDNELTQKENIETEELTHDEILTKEHIADNTLTEHTENTKMSAAETENRVKQSEDRIEQIFHGLMNIQAEQKEAMKTSSENIGAISQQVQQSEQRIEQKIDANGKRIEELTSDKFNALGRRLDKMAAANDEASTVQFKSAFEHPGSFQQMASSVSNLVNKRNKEVKLPSMETPVKQKVETSPYIASTSLLQNKPPAFGLSPIMSIDQTTQPESKAGAIPVSSAKGNVLGPSALHNTVLFQQPQGKGMPESIGSEQEIYHMQGSLPLLSDKGSVPGPSALHGTISGMVTQHPFKGIEGASTEYKPQHYTTPATATFASSYVGTPYVAQGIQVSTPLHVAPAASSESYAVSLVQSRPALYPHIGSMVQQPPPAFMTPGVLQMAGKLWGERQDRSPQPSKMQVFTGRGFLTWEAFIYQFERTAGRRQWENRKKVCRLLDCLADVALEYARKVNIDDDYKALRKALKQRFSKKDEPVSARRQLQYVRQQDNETLEEFAERVHFIAMDGYDKCNNSVIDQIGTEAFLRGCKDKEAARHVIERNPESINKALKIMKTSIANQKAIYGSRSPNFAHRQVSFADSAGKSHEKESTRTVNSPLEKEVRNLTQLVTKLTEVMLSSDQHTRGRFPERYTPPKNNAYRSPTPPPNQSSYNPQQRSYSPHQRSFSPQRQRSPSPRPNSRNQGYFKKRSPSPGDRAYPSSTPTTESLNANGSSR</sequence>
<evidence type="ECO:0000256" key="1">
    <source>
        <dbReference type="SAM" id="MobiDB-lite"/>
    </source>
</evidence>
<feature type="compositionally biased region" description="Basic and acidic residues" evidence="1">
    <location>
        <begin position="10"/>
        <end position="23"/>
    </location>
</feature>